<reference evidence="8" key="1">
    <citation type="journal article" date="2020" name="Stud. Mycol.">
        <title>101 Dothideomycetes genomes: a test case for predicting lifestyles and emergence of pathogens.</title>
        <authorList>
            <person name="Haridas S."/>
            <person name="Albert R."/>
            <person name="Binder M."/>
            <person name="Bloem J."/>
            <person name="Labutti K."/>
            <person name="Salamov A."/>
            <person name="Andreopoulos B."/>
            <person name="Baker S."/>
            <person name="Barry K."/>
            <person name="Bills G."/>
            <person name="Bluhm B."/>
            <person name="Cannon C."/>
            <person name="Castanera R."/>
            <person name="Culley D."/>
            <person name="Daum C."/>
            <person name="Ezra D."/>
            <person name="Gonzalez J."/>
            <person name="Henrissat B."/>
            <person name="Kuo A."/>
            <person name="Liang C."/>
            <person name="Lipzen A."/>
            <person name="Lutzoni F."/>
            <person name="Magnuson J."/>
            <person name="Mondo S."/>
            <person name="Nolan M."/>
            <person name="Ohm R."/>
            <person name="Pangilinan J."/>
            <person name="Park H.-J."/>
            <person name="Ramirez L."/>
            <person name="Alfaro M."/>
            <person name="Sun H."/>
            <person name="Tritt A."/>
            <person name="Yoshinaga Y."/>
            <person name="Zwiers L.-H."/>
            <person name="Turgeon B."/>
            <person name="Goodwin S."/>
            <person name="Spatafora J."/>
            <person name="Crous P."/>
            <person name="Grigoriev I."/>
        </authorList>
    </citation>
    <scope>NUCLEOTIDE SEQUENCE</scope>
    <source>
        <strain evidence="8">CBS 279.74</strain>
    </source>
</reference>
<dbReference type="Pfam" id="PF00753">
    <property type="entry name" value="Lactamase_B"/>
    <property type="match status" value="1"/>
</dbReference>
<evidence type="ECO:0000256" key="3">
    <source>
        <dbReference type="ARBA" id="ARBA00022723"/>
    </source>
</evidence>
<dbReference type="GO" id="GO:0016787">
    <property type="term" value="F:hydrolase activity"/>
    <property type="evidence" value="ECO:0007669"/>
    <property type="project" value="UniProtKB-KW"/>
</dbReference>
<dbReference type="Pfam" id="PF02627">
    <property type="entry name" value="CMD"/>
    <property type="match status" value="1"/>
</dbReference>
<dbReference type="EMBL" id="MU005781">
    <property type="protein sequence ID" value="KAF2704654.1"/>
    <property type="molecule type" value="Genomic_DNA"/>
</dbReference>
<dbReference type="PANTHER" id="PTHR42978">
    <property type="entry name" value="QUORUM-QUENCHING LACTONASE YTNP-RELATED-RELATED"/>
    <property type="match status" value="1"/>
</dbReference>
<evidence type="ECO:0000259" key="6">
    <source>
        <dbReference type="Pfam" id="PF00753"/>
    </source>
</evidence>
<organism evidence="8 9">
    <name type="scientific">Pleomassaria siparia CBS 279.74</name>
    <dbReference type="NCBI Taxonomy" id="1314801"/>
    <lineage>
        <taxon>Eukaryota</taxon>
        <taxon>Fungi</taxon>
        <taxon>Dikarya</taxon>
        <taxon>Ascomycota</taxon>
        <taxon>Pezizomycotina</taxon>
        <taxon>Dothideomycetes</taxon>
        <taxon>Pleosporomycetidae</taxon>
        <taxon>Pleosporales</taxon>
        <taxon>Pleomassariaceae</taxon>
        <taxon>Pleomassaria</taxon>
    </lineage>
</organism>
<dbReference type="SUPFAM" id="SSF56281">
    <property type="entry name" value="Metallo-hydrolase/oxidoreductase"/>
    <property type="match status" value="1"/>
</dbReference>
<evidence type="ECO:0000256" key="5">
    <source>
        <dbReference type="ARBA" id="ARBA00022833"/>
    </source>
</evidence>
<dbReference type="OrthoDB" id="10250730at2759"/>
<evidence type="ECO:0000256" key="1">
    <source>
        <dbReference type="ARBA" id="ARBA00001947"/>
    </source>
</evidence>
<dbReference type="Gene3D" id="3.60.15.10">
    <property type="entry name" value="Ribonuclease Z/Hydroxyacylglutathione hydrolase-like"/>
    <property type="match status" value="1"/>
</dbReference>
<keyword evidence="4 8" id="KW-0378">Hydrolase</keyword>
<dbReference type="SUPFAM" id="SSF69118">
    <property type="entry name" value="AhpD-like"/>
    <property type="match status" value="1"/>
</dbReference>
<dbReference type="Proteomes" id="UP000799428">
    <property type="component" value="Unassembled WGS sequence"/>
</dbReference>
<dbReference type="Gene3D" id="1.20.1290.10">
    <property type="entry name" value="AhpD-like"/>
    <property type="match status" value="1"/>
</dbReference>
<comment type="cofactor">
    <cofactor evidence="1">
        <name>Zn(2+)</name>
        <dbReference type="ChEBI" id="CHEBI:29105"/>
    </cofactor>
</comment>
<dbReference type="InterPro" id="IPR029032">
    <property type="entry name" value="AhpD-like"/>
</dbReference>
<evidence type="ECO:0000256" key="2">
    <source>
        <dbReference type="ARBA" id="ARBA00007749"/>
    </source>
</evidence>
<feature type="non-terminal residue" evidence="8">
    <location>
        <position position="649"/>
    </location>
</feature>
<keyword evidence="3" id="KW-0479">Metal-binding</keyword>
<evidence type="ECO:0000313" key="8">
    <source>
        <dbReference type="EMBL" id="KAF2704654.1"/>
    </source>
</evidence>
<dbReference type="GO" id="GO:0046872">
    <property type="term" value="F:metal ion binding"/>
    <property type="evidence" value="ECO:0007669"/>
    <property type="project" value="UniProtKB-KW"/>
</dbReference>
<gene>
    <name evidence="8" type="ORF">K504DRAFT_415749</name>
</gene>
<dbReference type="GO" id="GO:0051920">
    <property type="term" value="F:peroxiredoxin activity"/>
    <property type="evidence" value="ECO:0007669"/>
    <property type="project" value="InterPro"/>
</dbReference>
<comment type="similarity">
    <text evidence="2">Belongs to the metallo-beta-lactamase superfamily.</text>
</comment>
<evidence type="ECO:0000259" key="7">
    <source>
        <dbReference type="Pfam" id="PF02627"/>
    </source>
</evidence>
<sequence>MSSTVFVKHTGPPFPRPEKATVSVHALSCGHFSLPEYQFVHPVSRDARKTVPSLAFLIQHHNIDNGKVTRIVFDLGLRRDIKRYATPIQKHVETRQPMTTTPDAVKGLAMGGLTPEDVDYVIYSHVHWDHIGEPRDFTASTFIVGSGAAALLNGTSASLRGGHSFFEHDLLPHGRKIELSDPEIAPSHSSSSSSQSRAGFFNPSAPWQPFASLPQTLDVFGDGSLYIVNAPGHLPGHINILAQTSSTHRVYLAGDACHDRRLLTGEKEIGEWQDNEGHVCCIHADRARAEETIERIRVLERDGVEIIFAHDVEWASDHRSHSRRQIRICAFTTPFCNPISIPFRNRTIPNPASINLCSASSQHYNKVFTMPTPPSIPPRPPAYTILSDPPDMSLTPAQQSLKERFDAQMGDAAWDESWARLLRHSPEMFAASLRLSAVPKKRGALSPKIQALVLLSVASASTHLHVPNIHRYTRQALLAGASKAEIVETLCLTCTLGIHACNIGVPILFEVLREAGQELPKGMEAMSEQQWKLKEEFEQKRGYWHAFWEDFLRLSPDFFGAYVEFSSVPWTNPGGRGVLEPKVKELIYCAFDAAATHLYQPGLKLHMQNVLKYGGTADEIMEVLELATLLSISTMDVALPVLEEEMARV</sequence>
<dbReference type="CDD" id="cd07730">
    <property type="entry name" value="metallo-hydrolase-like_MBL-fold"/>
    <property type="match status" value="1"/>
</dbReference>
<dbReference type="AlphaFoldDB" id="A0A6G1JVM1"/>
<accession>A0A6G1JVM1</accession>
<protein>
    <submittedName>
        <fullName evidence="8">Metallo-hydrolase/oxidoreductase</fullName>
    </submittedName>
</protein>
<dbReference type="InterPro" id="IPR036866">
    <property type="entry name" value="RibonucZ/Hydroxyglut_hydro"/>
</dbReference>
<dbReference type="PANTHER" id="PTHR42978:SF2">
    <property type="entry name" value="102 KBASES UNSTABLE REGION: FROM 1 TO 119443"/>
    <property type="match status" value="1"/>
</dbReference>
<keyword evidence="9" id="KW-1185">Reference proteome</keyword>
<dbReference type="InterPro" id="IPR001279">
    <property type="entry name" value="Metallo-B-lactamas"/>
</dbReference>
<feature type="domain" description="Carboxymuconolactone decarboxylase-like" evidence="7">
    <location>
        <begin position="556"/>
        <end position="629"/>
    </location>
</feature>
<evidence type="ECO:0000313" key="9">
    <source>
        <dbReference type="Proteomes" id="UP000799428"/>
    </source>
</evidence>
<name>A0A6G1JVM1_9PLEO</name>
<dbReference type="InterPro" id="IPR051013">
    <property type="entry name" value="MBL_superfamily_lactonases"/>
</dbReference>
<keyword evidence="5" id="KW-0862">Zinc</keyword>
<proteinExistence type="inferred from homology"/>
<dbReference type="InterPro" id="IPR003779">
    <property type="entry name" value="CMD-like"/>
</dbReference>
<feature type="domain" description="Metallo-beta-lactamase" evidence="6">
    <location>
        <begin position="111"/>
        <end position="198"/>
    </location>
</feature>
<evidence type="ECO:0000256" key="4">
    <source>
        <dbReference type="ARBA" id="ARBA00022801"/>
    </source>
</evidence>